<dbReference type="GO" id="GO:0030198">
    <property type="term" value="P:extracellular matrix organization"/>
    <property type="evidence" value="ECO:0007669"/>
    <property type="project" value="TreeGrafter"/>
</dbReference>
<evidence type="ECO:0000259" key="15">
    <source>
        <dbReference type="SMART" id="SM00210"/>
    </source>
</evidence>
<dbReference type="GO" id="GO:0051894">
    <property type="term" value="P:positive regulation of focal adhesion assembly"/>
    <property type="evidence" value="ECO:0007669"/>
    <property type="project" value="Ensembl"/>
</dbReference>
<dbReference type="InterPro" id="IPR048287">
    <property type="entry name" value="TSPN-like_N"/>
</dbReference>
<dbReference type="GO" id="GO:0005178">
    <property type="term" value="F:integrin binding"/>
    <property type="evidence" value="ECO:0007669"/>
    <property type="project" value="Ensembl"/>
</dbReference>
<comment type="function">
    <text evidence="11">Involved in mediating cell attachment and inducing integrin-mediated cellular reactions, such as cell spreading and alterations in cell morphology.</text>
</comment>
<feature type="region of interest" description="Disordered" evidence="14">
    <location>
        <begin position="937"/>
        <end position="1073"/>
    </location>
</feature>
<evidence type="ECO:0000313" key="16">
    <source>
        <dbReference type="Ensembl" id="ENSCABP00000011535.1"/>
    </source>
</evidence>
<evidence type="ECO:0000313" key="17">
    <source>
        <dbReference type="Proteomes" id="UP000694404"/>
    </source>
</evidence>
<evidence type="ECO:0000256" key="11">
    <source>
        <dbReference type="ARBA" id="ARBA00057339"/>
    </source>
</evidence>
<dbReference type="PANTHER" id="PTHR24023">
    <property type="entry name" value="COLLAGEN ALPHA"/>
    <property type="match status" value="1"/>
</dbReference>
<feature type="compositionally biased region" description="Basic and acidic residues" evidence="14">
    <location>
        <begin position="983"/>
        <end position="992"/>
    </location>
</feature>
<evidence type="ECO:0000256" key="10">
    <source>
        <dbReference type="ARBA" id="ARBA00049648"/>
    </source>
</evidence>
<name>A0A8C0GPK0_CHEAB</name>
<dbReference type="GO" id="GO:0030020">
    <property type="term" value="F:extracellular matrix structural constituent conferring tensile strength"/>
    <property type="evidence" value="ECO:0007669"/>
    <property type="project" value="TreeGrafter"/>
</dbReference>
<feature type="compositionally biased region" description="Gly residues" evidence="14">
    <location>
        <begin position="855"/>
        <end position="864"/>
    </location>
</feature>
<dbReference type="GO" id="GO:0005581">
    <property type="term" value="C:collagen trimer"/>
    <property type="evidence" value="ECO:0007669"/>
    <property type="project" value="UniProtKB-KW"/>
</dbReference>
<dbReference type="AlphaFoldDB" id="A0A8C0GPK0"/>
<organism evidence="16 17">
    <name type="scientific">Chelonoidis abingdonii</name>
    <name type="common">Abingdon island giant tortoise</name>
    <name type="synonym">Testudo abingdonii</name>
    <dbReference type="NCBI Taxonomy" id="106734"/>
    <lineage>
        <taxon>Eukaryota</taxon>
        <taxon>Metazoa</taxon>
        <taxon>Chordata</taxon>
        <taxon>Craniata</taxon>
        <taxon>Vertebrata</taxon>
        <taxon>Euteleostomi</taxon>
        <taxon>Archelosauria</taxon>
        <taxon>Testudinata</taxon>
        <taxon>Testudines</taxon>
        <taxon>Cryptodira</taxon>
        <taxon>Durocryptodira</taxon>
        <taxon>Testudinoidea</taxon>
        <taxon>Testudinidae</taxon>
        <taxon>Chelonoidis</taxon>
    </lineage>
</organism>
<evidence type="ECO:0000256" key="7">
    <source>
        <dbReference type="ARBA" id="ARBA00023119"/>
    </source>
</evidence>
<dbReference type="GO" id="GO:0031012">
    <property type="term" value="C:extracellular matrix"/>
    <property type="evidence" value="ECO:0007669"/>
    <property type="project" value="TreeGrafter"/>
</dbReference>
<dbReference type="GeneTree" id="ENSGT00940000161782"/>
<dbReference type="InterPro" id="IPR013320">
    <property type="entry name" value="ConA-like_dom_sf"/>
</dbReference>
<dbReference type="Gene3D" id="2.60.120.200">
    <property type="match status" value="1"/>
</dbReference>
<feature type="region of interest" description="Disordered" evidence="14">
    <location>
        <begin position="518"/>
        <end position="635"/>
    </location>
</feature>
<dbReference type="GO" id="GO:0071230">
    <property type="term" value="P:cellular response to amino acid stimulus"/>
    <property type="evidence" value="ECO:0007669"/>
    <property type="project" value="Ensembl"/>
</dbReference>
<evidence type="ECO:0000256" key="2">
    <source>
        <dbReference type="ARBA" id="ARBA00022525"/>
    </source>
</evidence>
<evidence type="ECO:0000256" key="4">
    <source>
        <dbReference type="ARBA" id="ARBA00022729"/>
    </source>
</evidence>
<dbReference type="Pfam" id="PF01391">
    <property type="entry name" value="Collagen"/>
    <property type="match status" value="2"/>
</dbReference>
<dbReference type="FunFam" id="2.60.120.200:FF:000094">
    <property type="entry name" value="Collagen type XVI alpha 1 chain"/>
    <property type="match status" value="1"/>
</dbReference>
<keyword evidence="8" id="KW-0325">Glycoprotein</keyword>
<evidence type="ECO:0000256" key="12">
    <source>
        <dbReference type="ARBA" id="ARBA00063879"/>
    </source>
</evidence>
<keyword evidence="9" id="KW-0379">Hydroxylation</keyword>
<dbReference type="GO" id="GO:0033627">
    <property type="term" value="P:cell adhesion mediated by integrin"/>
    <property type="evidence" value="ECO:0007669"/>
    <property type="project" value="Ensembl"/>
</dbReference>
<gene>
    <name evidence="16" type="primary">COL16A1</name>
</gene>
<evidence type="ECO:0000256" key="9">
    <source>
        <dbReference type="ARBA" id="ARBA00023278"/>
    </source>
</evidence>
<evidence type="ECO:0000256" key="6">
    <source>
        <dbReference type="ARBA" id="ARBA00022889"/>
    </source>
</evidence>
<feature type="region of interest" description="Disordered" evidence="14">
    <location>
        <begin position="803"/>
        <end position="901"/>
    </location>
</feature>
<evidence type="ECO:0000256" key="14">
    <source>
        <dbReference type="SAM" id="MobiDB-lite"/>
    </source>
</evidence>
<dbReference type="InterPro" id="IPR050149">
    <property type="entry name" value="Collagen_superfamily"/>
</dbReference>
<protein>
    <recommendedName>
        <fullName evidence="13">Collagen alpha-1(XVI) chain</fullName>
    </recommendedName>
</protein>
<dbReference type="Ensembl" id="ENSCABT00000012634.1">
    <property type="protein sequence ID" value="ENSCABP00000011535.1"/>
    <property type="gene ID" value="ENSCABG00000008608.1"/>
</dbReference>
<evidence type="ECO:0000256" key="13">
    <source>
        <dbReference type="ARBA" id="ARBA00074547"/>
    </source>
</evidence>
<dbReference type="InterPro" id="IPR008160">
    <property type="entry name" value="Collagen"/>
</dbReference>
<dbReference type="GO" id="GO:0005615">
    <property type="term" value="C:extracellular space"/>
    <property type="evidence" value="ECO:0007669"/>
    <property type="project" value="TreeGrafter"/>
</dbReference>
<dbReference type="GO" id="GO:0033622">
    <property type="term" value="P:integrin activation"/>
    <property type="evidence" value="ECO:0007669"/>
    <property type="project" value="Ensembl"/>
</dbReference>
<evidence type="ECO:0000256" key="1">
    <source>
        <dbReference type="ARBA" id="ARBA00004498"/>
    </source>
</evidence>
<keyword evidence="6" id="KW-0130">Cell adhesion</keyword>
<dbReference type="PANTHER" id="PTHR24023:SF1112">
    <property type="entry name" value="COL_CUTICLE_N DOMAIN-CONTAINING PROTEIN-RELATED"/>
    <property type="match status" value="1"/>
</dbReference>
<evidence type="ECO:0000256" key="3">
    <source>
        <dbReference type="ARBA" id="ARBA00022530"/>
    </source>
</evidence>
<comment type="subcellular location">
    <subcellularLocation>
        <location evidence="1">Secreted</location>
        <location evidence="1">Extracellular space</location>
        <location evidence="1">Extracellular matrix</location>
    </subcellularLocation>
</comment>
<feature type="region of interest" description="Disordered" evidence="14">
    <location>
        <begin position="460"/>
        <end position="500"/>
    </location>
</feature>
<reference evidence="16" key="2">
    <citation type="submission" date="2025-09" db="UniProtKB">
        <authorList>
            <consortium name="Ensembl"/>
        </authorList>
    </citation>
    <scope>IDENTIFICATION</scope>
</reference>
<keyword evidence="7" id="KW-0176">Collagen</keyword>
<feature type="compositionally biased region" description="Low complexity" evidence="14">
    <location>
        <begin position="889"/>
        <end position="900"/>
    </location>
</feature>
<dbReference type="Proteomes" id="UP000694404">
    <property type="component" value="Unplaced"/>
</dbReference>
<reference evidence="16" key="1">
    <citation type="submission" date="2025-08" db="UniProtKB">
        <authorList>
            <consortium name="Ensembl"/>
        </authorList>
    </citation>
    <scope>IDENTIFICATION</scope>
</reference>
<keyword evidence="4" id="KW-0732">Signal</keyword>
<feature type="compositionally biased region" description="Pro residues" evidence="14">
    <location>
        <begin position="820"/>
        <end position="830"/>
    </location>
</feature>
<keyword evidence="3" id="KW-0272">Extracellular matrix</keyword>
<comment type="similarity">
    <text evidence="10">Belongs to the fibril-associated collagens with interrupted helices (FACIT) family.</text>
</comment>
<feature type="domain" description="Thrombospondin-like N-terminal" evidence="15">
    <location>
        <begin position="70"/>
        <end position="254"/>
    </location>
</feature>
<sequence length="1073" mass="110995">MRKQRQGERPAAAWCPSWNRTRVFWAQGDLSTACLSSLTMVSLPGERCPRLQQEGLKLDEASDKHANITGFNLIKRFALLKTSSVKKIRNPKGPLILRLGSTPLVQPTQQLFPHGLPDEFTLVFTLLLKKQSCKENWYLFQVTDRQGYPQLSLGVNGQERSLEFQARAQEKEFVSSIFAGKGVSSLFDQKWHKVALSVQSWRVSVHVDCSYISSKPLEPRRGIASEGNTFIGLDAVNGVPVPFDIQQAHIYCDPEMVMQEGCCEISAGGCLSEASKTRRQAEGTQTSNLIEINPQTDGKVYTRCFCLEETQVREQGHHRGGHILGRTGPCPRMPDPLCRGGSRGAGSLGSWGHHPTQTQWQLPKTKVEGPQGRCPRLTISSLPQGDPCEVCPSIPEGMTHAVGLPGKPGPKGEPGVPGKAGKSVSPNALPLFPSGLMGAGCCPPSPFPRGCTRTHRAEMTHTEFAEVPTVSKEPGDSGRSHGAQPPPCSDPGACPSQGEPCGQCLAPPEALEGEVIGVSVPGAPGEKGDPGLPGMGAPGRAVSQRGGDAGNPGDPGTPGSVGLPGLSGDPGVRGPTGPKGEKGDACDACPTLQGEFSDVVGVPGKPGAKGDRGLPGVGQPGKPGKPGLPGIQGPPGLKGLQVSVGRSGVCQMGIGSPGLKGAEGPPGPPGMSITGPPVSTPYLPQRWTPLALWLQGCYSCFLGVPGPHPPQCVTRSNHPHNICGDCAQVQTGSHTPSGVKGEKGDQGMPGAPGIDNCARVSTQPPPPPAGTWQLGLKHRGISMPQWQPCPGCSLLFPILQGLKGERGSSGERGLAGMPGQPGPPGHPGPPVSAACQWRSGPAGERGYPGEKGRAGMPGGPGKSGSMGPVGPRGSPGERGHPGSPGPAGSPGTPGLPGTMGDMVNYDEIKRFIRQELNKMFDERLVYYASRMQFPVEMAASPGRPGHPGKDGAPGRPGPPGSPGLPGQIGREGRQGVPGMRGEPGAKGEKGEKGIGLAGESGPPGAPGPQGPPGYGKLGPPGPVGQQGIPGVPGPPGATGQPGKTGHCNPSDCFSMMPLEQPIYEPKSMKGPLG</sequence>
<proteinExistence type="inferred from homology"/>
<evidence type="ECO:0000256" key="8">
    <source>
        <dbReference type="ARBA" id="ARBA00023180"/>
    </source>
</evidence>
<dbReference type="SMART" id="SM00210">
    <property type="entry name" value="TSPN"/>
    <property type="match status" value="1"/>
</dbReference>
<evidence type="ECO:0000256" key="5">
    <source>
        <dbReference type="ARBA" id="ARBA00022737"/>
    </source>
</evidence>
<keyword evidence="5" id="KW-0677">Repeat</keyword>
<comment type="subunit">
    <text evidence="12">Homotrimer. Interacts with FBN1, fibronectin and integrins ITGA1/ITGB1 and ITGA2/ITGB1. Integrin ITGA1/ITGB1 binds to a unique site within COL16A1 located close to its C-terminal end between collagenous domains COL1-COL3.</text>
</comment>
<accession>A0A8C0GPK0</accession>
<keyword evidence="2" id="KW-0964">Secreted</keyword>
<dbReference type="OMA" id="MGNSWQP"/>
<keyword evidence="17" id="KW-1185">Reference proteome</keyword>
<dbReference type="SUPFAM" id="SSF49899">
    <property type="entry name" value="Concanavalin A-like lectins/glucanases"/>
    <property type="match status" value="1"/>
</dbReference>